<dbReference type="AlphaFoldDB" id="A0A8H4LFW7"/>
<keyword evidence="2" id="KW-0812">Transmembrane</keyword>
<keyword evidence="4" id="KW-1185">Reference proteome</keyword>
<keyword evidence="2" id="KW-0472">Membrane</keyword>
<evidence type="ECO:0000256" key="2">
    <source>
        <dbReference type="SAM" id="Phobius"/>
    </source>
</evidence>
<feature type="transmembrane region" description="Helical" evidence="2">
    <location>
        <begin position="63"/>
        <end position="84"/>
    </location>
</feature>
<gene>
    <name evidence="3" type="ORF">FALBO_6353</name>
</gene>
<proteinExistence type="predicted"/>
<feature type="region of interest" description="Disordered" evidence="1">
    <location>
        <begin position="101"/>
        <end position="186"/>
    </location>
</feature>
<keyword evidence="2" id="KW-1133">Transmembrane helix</keyword>
<dbReference type="OrthoDB" id="4900393at2759"/>
<evidence type="ECO:0000313" key="3">
    <source>
        <dbReference type="EMBL" id="KAF4466779.1"/>
    </source>
</evidence>
<evidence type="ECO:0000256" key="1">
    <source>
        <dbReference type="SAM" id="MobiDB-lite"/>
    </source>
</evidence>
<comment type="caution">
    <text evidence="3">The sequence shown here is derived from an EMBL/GenBank/DDBJ whole genome shotgun (WGS) entry which is preliminary data.</text>
</comment>
<evidence type="ECO:0000313" key="4">
    <source>
        <dbReference type="Proteomes" id="UP000554235"/>
    </source>
</evidence>
<accession>A0A8H4LFW7</accession>
<feature type="compositionally biased region" description="Pro residues" evidence="1">
    <location>
        <begin position="132"/>
        <end position="148"/>
    </location>
</feature>
<dbReference type="EMBL" id="JAADYS010000822">
    <property type="protein sequence ID" value="KAF4466779.1"/>
    <property type="molecule type" value="Genomic_DNA"/>
</dbReference>
<organism evidence="3 4">
    <name type="scientific">Fusarium albosuccineum</name>
    <dbReference type="NCBI Taxonomy" id="1237068"/>
    <lineage>
        <taxon>Eukaryota</taxon>
        <taxon>Fungi</taxon>
        <taxon>Dikarya</taxon>
        <taxon>Ascomycota</taxon>
        <taxon>Pezizomycotina</taxon>
        <taxon>Sordariomycetes</taxon>
        <taxon>Hypocreomycetidae</taxon>
        <taxon>Hypocreales</taxon>
        <taxon>Nectriaceae</taxon>
        <taxon>Fusarium</taxon>
        <taxon>Fusarium decemcellulare species complex</taxon>
    </lineage>
</organism>
<protein>
    <submittedName>
        <fullName evidence="3">Uncharacterized protein</fullName>
    </submittedName>
</protein>
<dbReference type="Proteomes" id="UP000554235">
    <property type="component" value="Unassembled WGS sequence"/>
</dbReference>
<name>A0A8H4LFW7_9HYPO</name>
<sequence length="186" mass="20468">MATTAAPHIKAIRQEPQVITQTVSLPSTTFTTHVTLGVAATDRPDPVVTSHHSNPNGLTDAQIGAIAGTVVGVFLLVLIVLCCCCRQRSRHPREVTIVTEQRRRKRGSYGSSYASDGWSEPSPLQGEWIRPIPMPTPRPMPQPTPVQHPAPVYQPEQIPGGPKYPTYRAIPIPNPRNPSNYVPRYR</sequence>
<reference evidence="3 4" key="1">
    <citation type="submission" date="2020-01" db="EMBL/GenBank/DDBJ databases">
        <title>Identification and distribution of gene clusters putatively required for synthesis of sphingolipid metabolism inhibitors in phylogenetically diverse species of the filamentous fungus Fusarium.</title>
        <authorList>
            <person name="Kim H.-S."/>
            <person name="Busman M."/>
            <person name="Brown D.W."/>
            <person name="Divon H."/>
            <person name="Uhlig S."/>
            <person name="Proctor R.H."/>
        </authorList>
    </citation>
    <scope>NUCLEOTIDE SEQUENCE [LARGE SCALE GENOMIC DNA]</scope>
    <source>
        <strain evidence="3 4">NRRL 20459</strain>
    </source>
</reference>